<gene>
    <name evidence="4" type="ORF">GCM10011495_36950</name>
</gene>
<sequence>MKHTTALLSLLLLAGTGGAARAQTTAPKAARAAQLTGQSTKGYCLMKDGNMLLVENGKMAPMTVTLTMGDGSLCMPDGTCQRKDGTTVMLKEGQSMLMNGTITRHPDGLPGPKVRPPKM</sequence>
<accession>A0ABQ2AFA1</accession>
<feature type="signal peptide" evidence="2">
    <location>
        <begin position="1"/>
        <end position="22"/>
    </location>
</feature>
<feature type="domain" description="DUF6799" evidence="3">
    <location>
        <begin position="43"/>
        <end position="102"/>
    </location>
</feature>
<organism evidence="4 5">
    <name type="scientific">Hymenobacter frigidus</name>
    <dbReference type="NCBI Taxonomy" id="1524095"/>
    <lineage>
        <taxon>Bacteria</taxon>
        <taxon>Pseudomonadati</taxon>
        <taxon>Bacteroidota</taxon>
        <taxon>Cytophagia</taxon>
        <taxon>Cytophagales</taxon>
        <taxon>Hymenobacteraceae</taxon>
        <taxon>Hymenobacter</taxon>
    </lineage>
</organism>
<dbReference type="InterPro" id="IPR046478">
    <property type="entry name" value="DUF6799"/>
</dbReference>
<evidence type="ECO:0000256" key="1">
    <source>
        <dbReference type="SAM" id="MobiDB-lite"/>
    </source>
</evidence>
<feature type="chain" id="PRO_5045553631" description="DUF6799 domain-containing protein" evidence="2">
    <location>
        <begin position="23"/>
        <end position="119"/>
    </location>
</feature>
<comment type="caution">
    <text evidence="4">The sequence shown here is derived from an EMBL/GenBank/DDBJ whole genome shotgun (WGS) entry which is preliminary data.</text>
</comment>
<evidence type="ECO:0000313" key="5">
    <source>
        <dbReference type="Proteomes" id="UP000637774"/>
    </source>
</evidence>
<keyword evidence="2" id="KW-0732">Signal</keyword>
<feature type="region of interest" description="Disordered" evidence="1">
    <location>
        <begin position="100"/>
        <end position="119"/>
    </location>
</feature>
<dbReference type="EMBL" id="BMGY01000056">
    <property type="protein sequence ID" value="GGH90635.1"/>
    <property type="molecule type" value="Genomic_DNA"/>
</dbReference>
<evidence type="ECO:0000313" key="4">
    <source>
        <dbReference type="EMBL" id="GGH90635.1"/>
    </source>
</evidence>
<name>A0ABQ2AFA1_9BACT</name>
<dbReference type="Proteomes" id="UP000637774">
    <property type="component" value="Unassembled WGS sequence"/>
</dbReference>
<proteinExistence type="predicted"/>
<dbReference type="Pfam" id="PF20606">
    <property type="entry name" value="DUF6799"/>
    <property type="match status" value="1"/>
</dbReference>
<keyword evidence="5" id="KW-1185">Reference proteome</keyword>
<reference evidence="5" key="1">
    <citation type="journal article" date="2019" name="Int. J. Syst. Evol. Microbiol.">
        <title>The Global Catalogue of Microorganisms (GCM) 10K type strain sequencing project: providing services to taxonomists for standard genome sequencing and annotation.</title>
        <authorList>
            <consortium name="The Broad Institute Genomics Platform"/>
            <consortium name="The Broad Institute Genome Sequencing Center for Infectious Disease"/>
            <person name="Wu L."/>
            <person name="Ma J."/>
        </authorList>
    </citation>
    <scope>NUCLEOTIDE SEQUENCE [LARGE SCALE GENOMIC DNA]</scope>
    <source>
        <strain evidence="5">CGMCC 1.14966</strain>
    </source>
</reference>
<evidence type="ECO:0000259" key="3">
    <source>
        <dbReference type="Pfam" id="PF20606"/>
    </source>
</evidence>
<evidence type="ECO:0000256" key="2">
    <source>
        <dbReference type="SAM" id="SignalP"/>
    </source>
</evidence>
<dbReference type="RefSeq" id="WP_188563576.1">
    <property type="nucleotide sequence ID" value="NZ_BMGY01000056.1"/>
</dbReference>
<protein>
    <recommendedName>
        <fullName evidence="3">DUF6799 domain-containing protein</fullName>
    </recommendedName>
</protein>